<sequence>MKTCPESFLRMIITSTEKILEHFKHVHLMLNSIWVRLALKSTIRVYDGGRSSTDASVEQLKDATKVDDRNQQSLWENFEANALSAERHWVRLYGFP</sequence>
<organism evidence="1 2">
    <name type="scientific">Riccia fluitans</name>
    <dbReference type="NCBI Taxonomy" id="41844"/>
    <lineage>
        <taxon>Eukaryota</taxon>
        <taxon>Viridiplantae</taxon>
        <taxon>Streptophyta</taxon>
        <taxon>Embryophyta</taxon>
        <taxon>Marchantiophyta</taxon>
        <taxon>Marchantiopsida</taxon>
        <taxon>Marchantiidae</taxon>
        <taxon>Marchantiales</taxon>
        <taxon>Ricciaceae</taxon>
        <taxon>Riccia</taxon>
    </lineage>
</organism>
<accession>A0ABD1Z8Z8</accession>
<dbReference type="EMBL" id="JBHFFA010000002">
    <property type="protein sequence ID" value="KAL2643878.1"/>
    <property type="molecule type" value="Genomic_DNA"/>
</dbReference>
<proteinExistence type="predicted"/>
<reference evidence="1 2" key="1">
    <citation type="submission" date="2024-09" db="EMBL/GenBank/DDBJ databases">
        <title>Chromosome-scale assembly of Riccia fluitans.</title>
        <authorList>
            <person name="Paukszto L."/>
            <person name="Sawicki J."/>
            <person name="Karawczyk K."/>
            <person name="Piernik-Szablinska J."/>
            <person name="Szczecinska M."/>
            <person name="Mazdziarz M."/>
        </authorList>
    </citation>
    <scope>NUCLEOTIDE SEQUENCE [LARGE SCALE GENOMIC DNA]</scope>
    <source>
        <strain evidence="1">Rf_01</strain>
        <tissue evidence="1">Aerial parts of the thallus</tissue>
    </source>
</reference>
<gene>
    <name evidence="1" type="ORF">R1flu_011465</name>
</gene>
<dbReference type="Proteomes" id="UP001605036">
    <property type="component" value="Unassembled WGS sequence"/>
</dbReference>
<evidence type="ECO:0000313" key="1">
    <source>
        <dbReference type="EMBL" id="KAL2643878.1"/>
    </source>
</evidence>
<comment type="caution">
    <text evidence="1">The sequence shown here is derived from an EMBL/GenBank/DDBJ whole genome shotgun (WGS) entry which is preliminary data.</text>
</comment>
<evidence type="ECO:0000313" key="2">
    <source>
        <dbReference type="Proteomes" id="UP001605036"/>
    </source>
</evidence>
<dbReference type="AlphaFoldDB" id="A0ABD1Z8Z8"/>
<name>A0ABD1Z8Z8_9MARC</name>
<keyword evidence="2" id="KW-1185">Reference proteome</keyword>
<protein>
    <submittedName>
        <fullName evidence="1">Uncharacterized protein</fullName>
    </submittedName>
</protein>